<keyword evidence="2" id="KW-0812">Transmembrane</keyword>
<feature type="domain" description="Notch ligand N-terminal" evidence="5">
    <location>
        <begin position="90"/>
        <end position="195"/>
    </location>
</feature>
<sequence length="215" mass="23804">MDRDRKSWHFWESSSTDRRSAVRAMIRDVERGQHWTVFFLLSLALQPQLHIPPQPPIIPGFEVSVGLLVCGADDTSPAVEGRSRVVCAVGTFEVQIRQWINPQGFLQNGQCCDPQTIGGQRCSSGDQCDTFFKACLKEYQARVAPTGTCTYGTGNTPVLGGNSHTLHHHGNEGSDSRNGRIVIPFKYAWPGSCHVTIKLSPLLRLYLCCPYLVSS</sequence>
<evidence type="ECO:0000256" key="3">
    <source>
        <dbReference type="ARBA" id="ARBA00022737"/>
    </source>
</evidence>
<dbReference type="Proteomes" id="UP000830375">
    <property type="component" value="Unassembled WGS sequence"/>
</dbReference>
<reference evidence="6 7" key="1">
    <citation type="submission" date="2022-01" db="EMBL/GenBank/DDBJ databases">
        <title>A high-quality chromosome-level genome assembly of rohu carp, Labeo rohita.</title>
        <authorList>
            <person name="Arick M.A. II"/>
            <person name="Hsu C.-Y."/>
            <person name="Magbanua Z."/>
            <person name="Pechanova O."/>
            <person name="Grover C."/>
            <person name="Miller E."/>
            <person name="Thrash A."/>
            <person name="Ezzel L."/>
            <person name="Alam S."/>
            <person name="Benzie J."/>
            <person name="Hamilton M."/>
            <person name="Karsi A."/>
            <person name="Lawrence M.L."/>
            <person name="Peterson D.G."/>
        </authorList>
    </citation>
    <scope>NUCLEOTIDE SEQUENCE [LARGE SCALE GENOMIC DNA]</scope>
    <source>
        <strain evidence="7">BAU-BD-2019</strain>
        <tissue evidence="6">Blood</tissue>
    </source>
</reference>
<gene>
    <name evidence="6" type="ORF">H4Q32_013976</name>
</gene>
<dbReference type="Gene3D" id="2.60.40.3510">
    <property type="match status" value="1"/>
</dbReference>
<name>A0ABQ8LSP2_LABRO</name>
<evidence type="ECO:0000256" key="1">
    <source>
        <dbReference type="ARBA" id="ARBA00022536"/>
    </source>
</evidence>
<keyword evidence="4" id="KW-1133">Transmembrane helix</keyword>
<evidence type="ECO:0000256" key="4">
    <source>
        <dbReference type="ARBA" id="ARBA00022989"/>
    </source>
</evidence>
<keyword evidence="1" id="KW-0245">EGF-like domain</keyword>
<accession>A0ABQ8LSP2</accession>
<keyword evidence="7" id="KW-1185">Reference proteome</keyword>
<evidence type="ECO:0000256" key="2">
    <source>
        <dbReference type="ARBA" id="ARBA00022692"/>
    </source>
</evidence>
<keyword evidence="3" id="KW-0677">Repeat</keyword>
<evidence type="ECO:0000313" key="6">
    <source>
        <dbReference type="EMBL" id="KAI2653658.1"/>
    </source>
</evidence>
<dbReference type="EMBL" id="JACTAM010000018">
    <property type="protein sequence ID" value="KAI2653658.1"/>
    <property type="molecule type" value="Genomic_DNA"/>
</dbReference>
<evidence type="ECO:0000259" key="5">
    <source>
        <dbReference type="Pfam" id="PF07657"/>
    </source>
</evidence>
<keyword evidence="4" id="KW-0472">Membrane</keyword>
<proteinExistence type="predicted"/>
<dbReference type="Pfam" id="PF07657">
    <property type="entry name" value="MNNL"/>
    <property type="match status" value="1"/>
</dbReference>
<organism evidence="6 7">
    <name type="scientific">Labeo rohita</name>
    <name type="common">Indian major carp</name>
    <name type="synonym">Cyprinus rohita</name>
    <dbReference type="NCBI Taxonomy" id="84645"/>
    <lineage>
        <taxon>Eukaryota</taxon>
        <taxon>Metazoa</taxon>
        <taxon>Chordata</taxon>
        <taxon>Craniata</taxon>
        <taxon>Vertebrata</taxon>
        <taxon>Euteleostomi</taxon>
        <taxon>Actinopterygii</taxon>
        <taxon>Neopterygii</taxon>
        <taxon>Teleostei</taxon>
        <taxon>Ostariophysi</taxon>
        <taxon>Cypriniformes</taxon>
        <taxon>Cyprinidae</taxon>
        <taxon>Labeoninae</taxon>
        <taxon>Labeonini</taxon>
        <taxon>Labeo</taxon>
    </lineage>
</organism>
<comment type="caution">
    <text evidence="6">The sequence shown here is derived from an EMBL/GenBank/DDBJ whole genome shotgun (WGS) entry which is preliminary data.</text>
</comment>
<protein>
    <submittedName>
        <fullName evidence="6">Protein jagged-1b</fullName>
    </submittedName>
</protein>
<evidence type="ECO:0000313" key="7">
    <source>
        <dbReference type="Proteomes" id="UP000830375"/>
    </source>
</evidence>
<dbReference type="InterPro" id="IPR011651">
    <property type="entry name" value="Notch_ligand_N"/>
</dbReference>